<comment type="caution">
    <text evidence="2">The sequence shown here is derived from an EMBL/GenBank/DDBJ whole genome shotgun (WGS) entry which is preliminary data.</text>
</comment>
<evidence type="ECO:0000256" key="1">
    <source>
        <dbReference type="SAM" id="Phobius"/>
    </source>
</evidence>
<feature type="transmembrane region" description="Helical" evidence="1">
    <location>
        <begin position="186"/>
        <end position="207"/>
    </location>
</feature>
<protein>
    <submittedName>
        <fullName evidence="2">Uncharacterized protein</fullName>
    </submittedName>
</protein>
<keyword evidence="3" id="KW-1185">Reference proteome</keyword>
<feature type="transmembrane region" description="Helical" evidence="1">
    <location>
        <begin position="160"/>
        <end position="179"/>
    </location>
</feature>
<sequence>MALTVAALGASAGAWLGWRSPADLPADQQARALVAAAVADPSAEFVERFDAVFGYQYDGSPILGGDDYMPGFAVVTVNVGAGGFEALAGRARAGFERAGWSTGDSPYGDGGFVARRDGLYLTAYGAVACVPADVEACGSQLSGGTFGGLGIQFERDRPALAVPLSAAGWLAGLLAGWFVPARRGPLMWSGLVLAVPATLAVTATALVPENDPVWDGYMFLPFRPLALIGALLILAALVRGHGDAPAAGGSAGASRSPAQKPKFWV</sequence>
<dbReference type="Proteomes" id="UP000239415">
    <property type="component" value="Unassembled WGS sequence"/>
</dbReference>
<evidence type="ECO:0000313" key="2">
    <source>
        <dbReference type="EMBL" id="PRX22552.1"/>
    </source>
</evidence>
<keyword evidence="1" id="KW-0472">Membrane</keyword>
<gene>
    <name evidence="2" type="ORF">CLV67_10479</name>
</gene>
<accession>A0A2T0KGJ4</accession>
<name>A0A2T0KGJ4_9ACTN</name>
<dbReference type="AlphaFoldDB" id="A0A2T0KGJ4"/>
<reference evidence="2 3" key="1">
    <citation type="submission" date="2018-03" db="EMBL/GenBank/DDBJ databases">
        <title>Genomic Encyclopedia of Archaeal and Bacterial Type Strains, Phase II (KMG-II): from individual species to whole genera.</title>
        <authorList>
            <person name="Goeker M."/>
        </authorList>
    </citation>
    <scope>NUCLEOTIDE SEQUENCE [LARGE SCALE GENOMIC DNA]</scope>
    <source>
        <strain evidence="2 3">DSM 43146</strain>
    </source>
</reference>
<proteinExistence type="predicted"/>
<organism evidence="2 3">
    <name type="scientific">Actinoplanes italicus</name>
    <dbReference type="NCBI Taxonomy" id="113567"/>
    <lineage>
        <taxon>Bacteria</taxon>
        <taxon>Bacillati</taxon>
        <taxon>Actinomycetota</taxon>
        <taxon>Actinomycetes</taxon>
        <taxon>Micromonosporales</taxon>
        <taxon>Micromonosporaceae</taxon>
        <taxon>Actinoplanes</taxon>
    </lineage>
</organism>
<feature type="transmembrane region" description="Helical" evidence="1">
    <location>
        <begin position="219"/>
        <end position="238"/>
    </location>
</feature>
<evidence type="ECO:0000313" key="3">
    <source>
        <dbReference type="Proteomes" id="UP000239415"/>
    </source>
</evidence>
<keyword evidence="1" id="KW-1133">Transmembrane helix</keyword>
<keyword evidence="1" id="KW-0812">Transmembrane</keyword>
<dbReference type="EMBL" id="PVMZ01000004">
    <property type="protein sequence ID" value="PRX22552.1"/>
    <property type="molecule type" value="Genomic_DNA"/>
</dbReference>